<evidence type="ECO:0000256" key="5">
    <source>
        <dbReference type="ARBA" id="ARBA00022771"/>
    </source>
</evidence>
<dbReference type="InterPro" id="IPR051628">
    <property type="entry name" value="LUBAC_E3_Ligases"/>
</dbReference>
<evidence type="ECO:0000256" key="6">
    <source>
        <dbReference type="ARBA" id="ARBA00022786"/>
    </source>
</evidence>
<evidence type="ECO:0000256" key="1">
    <source>
        <dbReference type="ARBA" id="ARBA00004906"/>
    </source>
</evidence>
<feature type="zinc finger region" description="C3H1-type" evidence="8">
    <location>
        <begin position="471"/>
        <end position="498"/>
    </location>
</feature>
<feature type="compositionally biased region" description="Acidic residues" evidence="9">
    <location>
        <begin position="393"/>
        <end position="402"/>
    </location>
</feature>
<keyword evidence="7 8" id="KW-0862">Zinc</keyword>
<feature type="domain" description="RING-type" evidence="10">
    <location>
        <begin position="220"/>
        <end position="261"/>
    </location>
</feature>
<dbReference type="GO" id="GO:0008270">
    <property type="term" value="F:zinc ion binding"/>
    <property type="evidence" value="ECO:0007669"/>
    <property type="project" value="UniProtKB-KW"/>
</dbReference>
<feature type="domain" description="C3H1-type" evidence="11">
    <location>
        <begin position="471"/>
        <end position="498"/>
    </location>
</feature>
<dbReference type="PANTHER" id="PTHR22770:SF13">
    <property type="entry name" value="RING-TYPE DOMAIN-CONTAINING PROTEIN"/>
    <property type="match status" value="1"/>
</dbReference>
<feature type="region of interest" description="Disordered" evidence="9">
    <location>
        <begin position="389"/>
        <end position="429"/>
    </location>
</feature>
<evidence type="ECO:0000256" key="9">
    <source>
        <dbReference type="SAM" id="MobiDB-lite"/>
    </source>
</evidence>
<keyword evidence="4" id="KW-0677">Repeat</keyword>
<feature type="domain" description="C3H1-type" evidence="11">
    <location>
        <begin position="510"/>
        <end position="529"/>
    </location>
</feature>
<keyword evidence="2" id="KW-0808">Transferase</keyword>
<dbReference type="GO" id="GO:0000151">
    <property type="term" value="C:ubiquitin ligase complex"/>
    <property type="evidence" value="ECO:0007669"/>
    <property type="project" value="TreeGrafter"/>
</dbReference>
<keyword evidence="3 8" id="KW-0479">Metal-binding</keyword>
<protein>
    <submittedName>
        <fullName evidence="13">Ariadne ring</fullName>
    </submittedName>
</protein>
<evidence type="ECO:0000256" key="7">
    <source>
        <dbReference type="ARBA" id="ARBA00022833"/>
    </source>
</evidence>
<dbReference type="PROSITE" id="PS50103">
    <property type="entry name" value="ZF_C3H1"/>
    <property type="match status" value="2"/>
</dbReference>
<evidence type="ECO:0000313" key="13">
    <source>
        <dbReference type="EMBL" id="KAF0328645.1"/>
    </source>
</evidence>
<comment type="caution">
    <text evidence="13">The sequence shown here is derived from an EMBL/GenBank/DDBJ whole genome shotgun (WGS) entry which is preliminary data.</text>
</comment>
<sequence>MSSTTMIANRTSIIPANGFVVRHKLGVDMNITAGGEVTGFELTDATNKTLIWTGCASTVKISWDNNGVKDVADQYRQLLSHLRTFARISHYTRPEKCDLRCTVKITFENSDEAAMAVKNLAHHYLEYLRCDQAFEARVGVPYDQMSTISKKFNELHVLALRDRVTTEVQRSETMANITVTGYNRLAVTNMKRQLEELIKQSILLDTTTIRAPEIQSERTCMACFDVLKRPVLPSCGHQSLFCAECLLETYRANHKKGPLRCTEQHDNGELCSQPIDLECLANNLPPALFEDFLDLAANAFVARNPNLVRHCPTPGCRQVYQPTHKTEDSMGTPKTCPDCLVRLCTTCGHQHDNDSPYHGTVGEGYILHDDNGNPILPEDERIENELAELQFPVDDEDPEPAQDDGRDRGEGRMEARVEEQQQPQHRPLAQDLPVGQSWCMFKLLLSRVRDMVHMHDNPRGGNTLSPNESSLENGQLCRDCRRGRCAKGDDCEFSHDNSLFKKTALNFRTFFSTGLCHFGEECSFSHVNVPLDQFARVRPTKARCRRGSECRLPHGDPEEDTLSTETDSRTRQLLGATFTFGPGASVCDVTLPDNSTAVILNIVGPCSTTAVQLLLEQRGFHVPLTSIKLRSQDSGLKYAVVNGRVPGFAELLRANFEKKKAHGKFSGIKVVTEEINPISEKEDFHVVTSRKIECSWPKDRDGSDFAFEKNELAMVEAMLAAVGEMETRLFLGPDDEDRMLESVAWFKRAEDAKRAAQTFDGTPLAFNSCGLLSVKQIHSTSYKLSTRVFQSLIDEVKELHGHRDAPVKVKTSCNTEEHTILSLESDNLDALETKRQALDDLFAGKVISYSADTDSPVWSPYFDDKAFRNRILDQIAKDCGVAFHCLPVSKEIKLYGPPENIEKANEALFLSFENNFTTVHPIDLNENAFNWAIRGGFKALCEALGQDAVRYKSVWPPSQINIAGSVSSYELALDIISQRSTFRDAVERLCSVCWTEPDQFLTTTCGHVYCLDCFQNFCRAGDTNSGGFKVACIGNNGLCRSVIGLDELAQHLSPVAFEQLLASSAESYVNKRPEELRYCPTADCGYIYRVSSTENPRYFECPSCGKATCPSCHNSHPAISCAERRDKIARGDEKKLRKCKRKLGVKDCPKCHAPIEKWSGCNHMSCRCGAHICWVCLANFETGDECTLHLRQKHETF</sequence>
<feature type="domain" description="RING-type" evidence="12">
    <location>
        <begin position="986"/>
        <end position="1197"/>
    </location>
</feature>
<dbReference type="SMART" id="SM00184">
    <property type="entry name" value="RING"/>
    <property type="match status" value="2"/>
</dbReference>
<dbReference type="SUPFAM" id="SSF57850">
    <property type="entry name" value="RING/U-box"/>
    <property type="match status" value="3"/>
</dbReference>
<dbReference type="InterPro" id="IPR002867">
    <property type="entry name" value="IBR_dom"/>
</dbReference>
<keyword evidence="14" id="KW-1185">Reference proteome</keyword>
<dbReference type="SMART" id="SM00647">
    <property type="entry name" value="IBR"/>
    <property type="match status" value="3"/>
</dbReference>
<dbReference type="AlphaFoldDB" id="A0A8H3ZXR3"/>
<gene>
    <name evidence="13" type="ORF">GQ607_004057</name>
</gene>
<dbReference type="Pfam" id="PF01485">
    <property type="entry name" value="IBR"/>
    <property type="match status" value="2"/>
</dbReference>
<evidence type="ECO:0000256" key="3">
    <source>
        <dbReference type="ARBA" id="ARBA00022723"/>
    </source>
</evidence>
<dbReference type="PANTHER" id="PTHR22770">
    <property type="entry name" value="UBIQUITIN CONJUGATING ENZYME 7 INTERACTING PROTEIN-RELATED"/>
    <property type="match status" value="1"/>
</dbReference>
<evidence type="ECO:0000313" key="14">
    <source>
        <dbReference type="Proteomes" id="UP000434172"/>
    </source>
</evidence>
<keyword evidence="5 8" id="KW-0863">Zinc-finger</keyword>
<dbReference type="GO" id="GO:0043161">
    <property type="term" value="P:proteasome-mediated ubiquitin-dependent protein catabolic process"/>
    <property type="evidence" value="ECO:0007669"/>
    <property type="project" value="TreeGrafter"/>
</dbReference>
<dbReference type="CDD" id="cd20335">
    <property type="entry name" value="BRcat_RBR"/>
    <property type="match status" value="2"/>
</dbReference>
<reference evidence="13 14" key="1">
    <citation type="submission" date="2019-12" db="EMBL/GenBank/DDBJ databases">
        <title>A genome sequence resource for the geographically widespread anthracnose pathogen Colletotrichum asianum.</title>
        <authorList>
            <person name="Meng Y."/>
        </authorList>
    </citation>
    <scope>NUCLEOTIDE SEQUENCE [LARGE SCALE GENOMIC DNA]</scope>
    <source>
        <strain evidence="13 14">ICMP 18580</strain>
    </source>
</reference>
<dbReference type="CDD" id="cd16449">
    <property type="entry name" value="RING-HC"/>
    <property type="match status" value="1"/>
</dbReference>
<dbReference type="InterPro" id="IPR000571">
    <property type="entry name" value="Znf_CCCH"/>
</dbReference>
<keyword evidence="6" id="KW-0833">Ubl conjugation pathway</keyword>
<organism evidence="13 14">
    <name type="scientific">Colletotrichum asianum</name>
    <dbReference type="NCBI Taxonomy" id="702518"/>
    <lineage>
        <taxon>Eukaryota</taxon>
        <taxon>Fungi</taxon>
        <taxon>Dikarya</taxon>
        <taxon>Ascomycota</taxon>
        <taxon>Pezizomycotina</taxon>
        <taxon>Sordariomycetes</taxon>
        <taxon>Hypocreomycetidae</taxon>
        <taxon>Glomerellales</taxon>
        <taxon>Glomerellaceae</taxon>
        <taxon>Colletotrichum</taxon>
        <taxon>Colletotrichum gloeosporioides species complex</taxon>
    </lineage>
</organism>
<dbReference type="Pfam" id="PF22191">
    <property type="entry name" value="IBR_1"/>
    <property type="match status" value="1"/>
</dbReference>
<comment type="pathway">
    <text evidence="1">Protein modification; protein ubiquitination.</text>
</comment>
<dbReference type="SMART" id="SM00356">
    <property type="entry name" value="ZnF_C3H1"/>
    <property type="match status" value="2"/>
</dbReference>
<proteinExistence type="predicted"/>
<dbReference type="Gene3D" id="4.10.1000.10">
    <property type="entry name" value="Zinc finger, CCCH-type"/>
    <property type="match status" value="1"/>
</dbReference>
<accession>A0A8H3ZXR3</accession>
<evidence type="ECO:0000259" key="11">
    <source>
        <dbReference type="PROSITE" id="PS50103"/>
    </source>
</evidence>
<evidence type="ECO:0000256" key="8">
    <source>
        <dbReference type="PROSITE-ProRule" id="PRU00723"/>
    </source>
</evidence>
<dbReference type="PROSITE" id="PS51873">
    <property type="entry name" value="TRIAD"/>
    <property type="match status" value="1"/>
</dbReference>
<evidence type="ECO:0000259" key="10">
    <source>
        <dbReference type="PROSITE" id="PS50089"/>
    </source>
</evidence>
<evidence type="ECO:0000256" key="4">
    <source>
        <dbReference type="ARBA" id="ARBA00022737"/>
    </source>
</evidence>
<feature type="zinc finger region" description="C3H1-type" evidence="8">
    <location>
        <begin position="510"/>
        <end position="529"/>
    </location>
</feature>
<dbReference type="OrthoDB" id="1431934at2759"/>
<dbReference type="Gene3D" id="3.30.40.10">
    <property type="entry name" value="Zinc/RING finger domain, C3HC4 (zinc finger)"/>
    <property type="match status" value="2"/>
</dbReference>
<dbReference type="EMBL" id="WOWK01000016">
    <property type="protein sequence ID" value="KAF0328645.1"/>
    <property type="molecule type" value="Genomic_DNA"/>
</dbReference>
<evidence type="ECO:0000256" key="2">
    <source>
        <dbReference type="ARBA" id="ARBA00022679"/>
    </source>
</evidence>
<dbReference type="PROSITE" id="PS50089">
    <property type="entry name" value="ZF_RING_2"/>
    <property type="match status" value="1"/>
</dbReference>
<dbReference type="GO" id="GO:0004842">
    <property type="term" value="F:ubiquitin-protein transferase activity"/>
    <property type="evidence" value="ECO:0007669"/>
    <property type="project" value="TreeGrafter"/>
</dbReference>
<dbReference type="GO" id="GO:0043130">
    <property type="term" value="F:ubiquitin binding"/>
    <property type="evidence" value="ECO:0007669"/>
    <property type="project" value="TreeGrafter"/>
</dbReference>
<dbReference type="InterPro" id="IPR013083">
    <property type="entry name" value="Znf_RING/FYVE/PHD"/>
</dbReference>
<dbReference type="Proteomes" id="UP000434172">
    <property type="component" value="Unassembled WGS sequence"/>
</dbReference>
<evidence type="ECO:0000259" key="12">
    <source>
        <dbReference type="PROSITE" id="PS51873"/>
    </source>
</evidence>
<feature type="compositionally biased region" description="Basic and acidic residues" evidence="9">
    <location>
        <begin position="403"/>
        <end position="419"/>
    </location>
</feature>
<dbReference type="GO" id="GO:0097039">
    <property type="term" value="P:protein linear polyubiquitination"/>
    <property type="evidence" value="ECO:0007669"/>
    <property type="project" value="TreeGrafter"/>
</dbReference>
<dbReference type="Gene3D" id="1.20.120.1750">
    <property type="match status" value="1"/>
</dbReference>
<dbReference type="CDD" id="cd22585">
    <property type="entry name" value="Rcat_RBR_DEAH12-like"/>
    <property type="match status" value="1"/>
</dbReference>
<dbReference type="InterPro" id="IPR044066">
    <property type="entry name" value="TRIAD_supradom"/>
</dbReference>
<name>A0A8H3ZXR3_9PEZI</name>
<dbReference type="InterPro" id="IPR001841">
    <property type="entry name" value="Znf_RING"/>
</dbReference>